<comment type="cofactor">
    <cofactor evidence="1">
        <name>Mg(2+)</name>
        <dbReference type="ChEBI" id="CHEBI:18420"/>
    </cofactor>
</comment>
<dbReference type="InterPro" id="IPR005845">
    <property type="entry name" value="A-D-PHexomutase_a/b/a-II"/>
</dbReference>
<dbReference type="InterPro" id="IPR005841">
    <property type="entry name" value="Alpha-D-phosphohexomutase_SF"/>
</dbReference>
<reference evidence="12 13" key="1">
    <citation type="journal article" date="2015" name="Nature">
        <title>rRNA introns, odd ribosomes, and small enigmatic genomes across a large radiation of phyla.</title>
        <authorList>
            <person name="Brown C.T."/>
            <person name="Hug L.A."/>
            <person name="Thomas B.C."/>
            <person name="Sharon I."/>
            <person name="Castelle C.J."/>
            <person name="Singh A."/>
            <person name="Wilkins M.J."/>
            <person name="Williams K.H."/>
            <person name="Banfield J.F."/>
        </authorList>
    </citation>
    <scope>NUCLEOTIDE SEQUENCE [LARGE SCALE GENOMIC DNA]</scope>
</reference>
<evidence type="ECO:0000313" key="13">
    <source>
        <dbReference type="Proteomes" id="UP000033870"/>
    </source>
</evidence>
<dbReference type="STRING" id="1619044.UY92_C0023G0005"/>
<gene>
    <name evidence="12" type="ORF">UY92_C0023G0005</name>
</gene>
<feature type="domain" description="Alpha-D-phosphohexomutase C-terminal" evidence="8">
    <location>
        <begin position="379"/>
        <end position="445"/>
    </location>
</feature>
<dbReference type="SUPFAM" id="SSF55957">
    <property type="entry name" value="Phosphoglucomutase, C-terminal domain"/>
    <property type="match status" value="1"/>
</dbReference>
<keyword evidence="6" id="KW-0413">Isomerase</keyword>
<evidence type="ECO:0000256" key="6">
    <source>
        <dbReference type="ARBA" id="ARBA00023235"/>
    </source>
</evidence>
<dbReference type="GO" id="GO:0000287">
    <property type="term" value="F:magnesium ion binding"/>
    <property type="evidence" value="ECO:0007669"/>
    <property type="project" value="InterPro"/>
</dbReference>
<dbReference type="PROSITE" id="PS00710">
    <property type="entry name" value="PGM_PMM"/>
    <property type="match status" value="1"/>
</dbReference>
<dbReference type="InterPro" id="IPR016066">
    <property type="entry name" value="A-D-PHexomutase_CS"/>
</dbReference>
<dbReference type="Pfam" id="PF02880">
    <property type="entry name" value="PGM_PMM_III"/>
    <property type="match status" value="1"/>
</dbReference>
<keyword evidence="3" id="KW-0597">Phosphoprotein</keyword>
<feature type="domain" description="Alpha-D-phosphohexomutase alpha/beta/alpha" evidence="9">
    <location>
        <begin position="7"/>
        <end position="139"/>
    </location>
</feature>
<name>A0A0G1YDL6_9BACT</name>
<evidence type="ECO:0000259" key="9">
    <source>
        <dbReference type="Pfam" id="PF02878"/>
    </source>
</evidence>
<dbReference type="InterPro" id="IPR005844">
    <property type="entry name" value="A-D-PHexomutase_a/b/a-I"/>
</dbReference>
<dbReference type="AlphaFoldDB" id="A0A0G1YDL6"/>
<dbReference type="GO" id="GO:0016868">
    <property type="term" value="F:intramolecular phosphotransferase activity"/>
    <property type="evidence" value="ECO:0007669"/>
    <property type="project" value="InterPro"/>
</dbReference>
<protein>
    <submittedName>
        <fullName evidence="12">Phosphomannomutase</fullName>
    </submittedName>
</protein>
<dbReference type="EMBL" id="LCRX01000023">
    <property type="protein sequence ID" value="KKW41331.1"/>
    <property type="molecule type" value="Genomic_DNA"/>
</dbReference>
<proteinExistence type="inferred from homology"/>
<dbReference type="InterPro" id="IPR036900">
    <property type="entry name" value="A-D-PHexomutase_C_sf"/>
</dbReference>
<evidence type="ECO:0000259" key="10">
    <source>
        <dbReference type="Pfam" id="PF02879"/>
    </source>
</evidence>
<evidence type="ECO:0000256" key="2">
    <source>
        <dbReference type="ARBA" id="ARBA00010231"/>
    </source>
</evidence>
<dbReference type="PATRIC" id="fig|1619044.3.peg.1287"/>
<feature type="domain" description="Alpha-D-phosphohexomutase alpha/beta/alpha" evidence="10">
    <location>
        <begin position="176"/>
        <end position="260"/>
    </location>
</feature>
<dbReference type="PRINTS" id="PR00509">
    <property type="entry name" value="PGMPMM"/>
</dbReference>
<dbReference type="SUPFAM" id="SSF53738">
    <property type="entry name" value="Phosphoglucomutase, first 3 domains"/>
    <property type="match status" value="3"/>
</dbReference>
<dbReference type="CDD" id="cd03089">
    <property type="entry name" value="PMM_PGM"/>
    <property type="match status" value="1"/>
</dbReference>
<dbReference type="InterPro" id="IPR005843">
    <property type="entry name" value="A-D-PHexomutase_C"/>
</dbReference>
<evidence type="ECO:0000256" key="4">
    <source>
        <dbReference type="ARBA" id="ARBA00022723"/>
    </source>
</evidence>
<dbReference type="Pfam" id="PF00408">
    <property type="entry name" value="PGM_PMM_IV"/>
    <property type="match status" value="1"/>
</dbReference>
<dbReference type="InterPro" id="IPR016055">
    <property type="entry name" value="A-D-PHexomutase_a/b/a-I/II/III"/>
</dbReference>
<dbReference type="Proteomes" id="UP000033870">
    <property type="component" value="Unassembled WGS sequence"/>
</dbReference>
<evidence type="ECO:0000256" key="3">
    <source>
        <dbReference type="ARBA" id="ARBA00022553"/>
    </source>
</evidence>
<sequence length="459" mass="50443">MSFPTHIFKAYDIRGLADGEITEELAYRVGRSFVRLLRQRGVELSGRSLVVARDMRPTSRLLEAAVERGIADEGVDVAGIGLASTPLFNFACTLYPEHAGGIIVTASHNPAQYNGFKLTLDSGLPIGKDSGMEEIHDLAAADFPPPAGSLGRLTKKSVLADYEDMVFGLVGPGSIRPLKLVVDAGNGMAQTTLPKILERLPVTVNYLYLEPDGTFPNHEANPLKTETLADLQAAVKEHGADFGFALDGDADRIGLVDETGAVVDASYVAALIGLEVLRRHPGSVMLYDLRSSQIVREVWEAAGARPEMCRVGHAFIKRLLPEKKAVFASELSLHLYYSDCRNLECSDLSLLYVLQLLSRSGQPLSSLVRPLRKYFHSGEINFTAPDPAAVIRAVESAYRDSALEVSHLDGLWLKFDWGWLNLRPSNTEPVVRLNLEARTNEIMRAKIEEVSQVLFQYVR</sequence>
<dbReference type="PANTHER" id="PTHR43771">
    <property type="entry name" value="PHOSPHOMANNOMUTASE"/>
    <property type="match status" value="1"/>
</dbReference>
<dbReference type="GO" id="GO:0005975">
    <property type="term" value="P:carbohydrate metabolic process"/>
    <property type="evidence" value="ECO:0007669"/>
    <property type="project" value="InterPro"/>
</dbReference>
<keyword evidence="4 7" id="KW-0479">Metal-binding</keyword>
<feature type="domain" description="Alpha-D-phosphohexomutase alpha/beta/alpha" evidence="11">
    <location>
        <begin position="267"/>
        <end position="371"/>
    </location>
</feature>
<evidence type="ECO:0000256" key="5">
    <source>
        <dbReference type="ARBA" id="ARBA00022842"/>
    </source>
</evidence>
<organism evidence="12 13">
    <name type="scientific">Candidatus Magasanikbacteria bacterium GW2011_GWA2_56_11</name>
    <dbReference type="NCBI Taxonomy" id="1619044"/>
    <lineage>
        <taxon>Bacteria</taxon>
        <taxon>Candidatus Magasanikiibacteriota</taxon>
    </lineage>
</organism>
<evidence type="ECO:0000259" key="8">
    <source>
        <dbReference type="Pfam" id="PF00408"/>
    </source>
</evidence>
<dbReference type="PANTHER" id="PTHR43771:SF1">
    <property type="entry name" value="PHOSPHOMANNOMUTASE"/>
    <property type="match status" value="1"/>
</dbReference>
<accession>A0A0G1YDL6</accession>
<comment type="similarity">
    <text evidence="2 7">Belongs to the phosphohexose mutase family.</text>
</comment>
<dbReference type="Pfam" id="PF02878">
    <property type="entry name" value="PGM_PMM_I"/>
    <property type="match status" value="1"/>
</dbReference>
<comment type="caution">
    <text evidence="12">The sequence shown here is derived from an EMBL/GenBank/DDBJ whole genome shotgun (WGS) entry which is preliminary data.</text>
</comment>
<evidence type="ECO:0000259" key="11">
    <source>
        <dbReference type="Pfam" id="PF02880"/>
    </source>
</evidence>
<evidence type="ECO:0000256" key="7">
    <source>
        <dbReference type="RuleBase" id="RU004326"/>
    </source>
</evidence>
<evidence type="ECO:0000313" key="12">
    <source>
        <dbReference type="EMBL" id="KKW41331.1"/>
    </source>
</evidence>
<keyword evidence="5 7" id="KW-0460">Magnesium</keyword>
<dbReference type="InterPro" id="IPR005846">
    <property type="entry name" value="A-D-PHexomutase_a/b/a-III"/>
</dbReference>
<evidence type="ECO:0000256" key="1">
    <source>
        <dbReference type="ARBA" id="ARBA00001946"/>
    </source>
</evidence>
<dbReference type="Pfam" id="PF02879">
    <property type="entry name" value="PGM_PMM_II"/>
    <property type="match status" value="1"/>
</dbReference>
<dbReference type="Gene3D" id="3.30.310.50">
    <property type="entry name" value="Alpha-D-phosphohexomutase, C-terminal domain"/>
    <property type="match status" value="1"/>
</dbReference>
<dbReference type="Gene3D" id="3.40.120.10">
    <property type="entry name" value="Alpha-D-Glucose-1,6-Bisphosphate, subunit A, domain 3"/>
    <property type="match status" value="3"/>
</dbReference>